<accession>A0A7K1UCN4</accession>
<dbReference type="SUPFAM" id="SSF51556">
    <property type="entry name" value="Metallo-dependent hydrolases"/>
    <property type="match status" value="1"/>
</dbReference>
<gene>
    <name evidence="2" type="ORF">GO493_28115</name>
</gene>
<sequence length="626" mass="69697">MKHHHHHGCTHCACSNPVLKILKDELFTPENFAKLPKQKTFKTEEQTQPFMVTGGIIRPMIKGAIESVGAIGFAEGIVVKTGTKEEVATFMDDTYPGYTSRELEEGQTLLPGLIEPHIHLVPTAMLMGWADLSAFDGQILRPDYNIATLGKTIAKEAKNLASLDPTLWFLGAGLDPALMPLLKNNKELLTIDIDLLDSITTDAPVCIIAASMHTLYVNTKALWLIWNFPDNIDLLNTYSSFNDYKEKTKGQLQESAEMTPALKAIPPLQKADFFLKSFIYLKQIFDTANSRGVTFMHDAGMNKGQQEILEAYLAVNKGTVRIGAAEVCNSMDDLNKIKDFPVPPTVYKDIYKSHVKVISDGSNQGLTGYQSDPYLCNPAHNYGVYNFADKYDEKPLIPPKDFRQLMQEIVKVKNWPVMIHANGDRAVQFAIDAFKEFITDPPAGVRHRIEHCSLTTQQNLIDMKNLGVSPSFLIGHVGYWGYAFQEAIFGEKSNMLDLCNSALKLGMQITLHSDNSVSPLGPLRMMEQSITRKMEADDEAGVLNGAECITHEQALRAITYDAAWQCYAEQWTGSLKAGNFADFVVLAQDPLTMKNPFMNMRNIEVVETWVAGLKVYSTVLQEAGIV</sequence>
<dbReference type="EMBL" id="WRXN01000020">
    <property type="protein sequence ID" value="MVT12157.1"/>
    <property type="molecule type" value="Genomic_DNA"/>
</dbReference>
<dbReference type="RefSeq" id="WP_157309579.1">
    <property type="nucleotide sequence ID" value="NZ_WRXN01000020.1"/>
</dbReference>
<dbReference type="GO" id="GO:0016810">
    <property type="term" value="F:hydrolase activity, acting on carbon-nitrogen (but not peptide) bonds"/>
    <property type="evidence" value="ECO:0007669"/>
    <property type="project" value="InterPro"/>
</dbReference>
<dbReference type="PANTHER" id="PTHR22642">
    <property type="entry name" value="IMIDAZOLONEPROPIONASE"/>
    <property type="match status" value="1"/>
</dbReference>
<reference evidence="2 3" key="1">
    <citation type="submission" date="2019-12" db="EMBL/GenBank/DDBJ databases">
        <title>Chitinophaga sp. strain ysch24 (GDMCC 1.1355), whole genome shotgun sequence.</title>
        <authorList>
            <person name="Zhang X."/>
        </authorList>
    </citation>
    <scope>NUCLEOTIDE SEQUENCE [LARGE SCALE GENOMIC DNA]</scope>
    <source>
        <strain evidence="3">ysch24</strain>
    </source>
</reference>
<dbReference type="Gene3D" id="3.20.20.140">
    <property type="entry name" value="Metal-dependent hydrolases"/>
    <property type="match status" value="1"/>
</dbReference>
<dbReference type="Gene3D" id="3.10.310.70">
    <property type="match status" value="1"/>
</dbReference>
<dbReference type="SUPFAM" id="SSF51338">
    <property type="entry name" value="Composite domain of metallo-dependent hydrolases"/>
    <property type="match status" value="1"/>
</dbReference>
<dbReference type="InterPro" id="IPR032466">
    <property type="entry name" value="Metal_Hydrolase"/>
</dbReference>
<dbReference type="InterPro" id="IPR033932">
    <property type="entry name" value="YtcJ-like"/>
</dbReference>
<protein>
    <submittedName>
        <fullName evidence="2">Amidohydrolase family protein</fullName>
    </submittedName>
</protein>
<dbReference type="CDD" id="cd01300">
    <property type="entry name" value="YtcJ_like"/>
    <property type="match status" value="1"/>
</dbReference>
<dbReference type="Proteomes" id="UP000461730">
    <property type="component" value="Unassembled WGS sequence"/>
</dbReference>
<evidence type="ECO:0000313" key="3">
    <source>
        <dbReference type="Proteomes" id="UP000461730"/>
    </source>
</evidence>
<feature type="domain" description="Amidohydrolase 3" evidence="1">
    <location>
        <begin position="105"/>
        <end position="616"/>
    </location>
</feature>
<keyword evidence="3" id="KW-1185">Reference proteome</keyword>
<dbReference type="InterPro" id="IPR013108">
    <property type="entry name" value="Amidohydro_3"/>
</dbReference>
<comment type="caution">
    <text evidence="2">The sequence shown here is derived from an EMBL/GenBank/DDBJ whole genome shotgun (WGS) entry which is preliminary data.</text>
</comment>
<dbReference type="Gene3D" id="2.30.40.10">
    <property type="entry name" value="Urease, subunit C, domain 1"/>
    <property type="match status" value="1"/>
</dbReference>
<name>A0A7K1UCN4_9BACT</name>
<dbReference type="PANTHER" id="PTHR22642:SF2">
    <property type="entry name" value="PROTEIN LONG AFTER FAR-RED 3"/>
    <property type="match status" value="1"/>
</dbReference>
<dbReference type="AlphaFoldDB" id="A0A7K1UCN4"/>
<evidence type="ECO:0000259" key="1">
    <source>
        <dbReference type="Pfam" id="PF07969"/>
    </source>
</evidence>
<evidence type="ECO:0000313" key="2">
    <source>
        <dbReference type="EMBL" id="MVT12157.1"/>
    </source>
</evidence>
<proteinExistence type="predicted"/>
<dbReference type="Pfam" id="PF07969">
    <property type="entry name" value="Amidohydro_3"/>
    <property type="match status" value="1"/>
</dbReference>
<keyword evidence="2" id="KW-0378">Hydrolase</keyword>
<organism evidence="2 3">
    <name type="scientific">Chitinophaga tropicalis</name>
    <dbReference type="NCBI Taxonomy" id="2683588"/>
    <lineage>
        <taxon>Bacteria</taxon>
        <taxon>Pseudomonadati</taxon>
        <taxon>Bacteroidota</taxon>
        <taxon>Chitinophagia</taxon>
        <taxon>Chitinophagales</taxon>
        <taxon>Chitinophagaceae</taxon>
        <taxon>Chitinophaga</taxon>
    </lineage>
</organism>
<dbReference type="InterPro" id="IPR011059">
    <property type="entry name" value="Metal-dep_hydrolase_composite"/>
</dbReference>